<dbReference type="InterPro" id="IPR018114">
    <property type="entry name" value="TRYPSIN_HIS"/>
</dbReference>
<dbReference type="InterPro" id="IPR018097">
    <property type="entry name" value="EGF_Ca-bd_CS"/>
</dbReference>
<evidence type="ECO:0000256" key="5">
    <source>
        <dbReference type="ARBA" id="ARBA00022525"/>
    </source>
</evidence>
<dbReference type="InterPro" id="IPR017857">
    <property type="entry name" value="Coagulation_fac-like_Gla_dom"/>
</dbReference>
<proteinExistence type="predicted"/>
<dbReference type="InterPro" id="IPR000742">
    <property type="entry name" value="EGF"/>
</dbReference>
<dbReference type="SMART" id="SM00181">
    <property type="entry name" value="EGF"/>
    <property type="match status" value="4"/>
</dbReference>
<dbReference type="InterPro" id="IPR050442">
    <property type="entry name" value="Peptidase_S1_coag_factors"/>
</dbReference>
<organism evidence="18 19">
    <name type="scientific">Oncorhynchus kisutch</name>
    <name type="common">Coho salmon</name>
    <name type="synonym">Salmo kisutch</name>
    <dbReference type="NCBI Taxonomy" id="8019"/>
    <lineage>
        <taxon>Eukaryota</taxon>
        <taxon>Metazoa</taxon>
        <taxon>Chordata</taxon>
        <taxon>Craniata</taxon>
        <taxon>Vertebrata</taxon>
        <taxon>Euteleostomi</taxon>
        <taxon>Actinopterygii</taxon>
        <taxon>Neopterygii</taxon>
        <taxon>Teleostei</taxon>
        <taxon>Protacanthopterygii</taxon>
        <taxon>Salmoniformes</taxon>
        <taxon>Salmonidae</taxon>
        <taxon>Salmoninae</taxon>
        <taxon>Oncorhynchus</taxon>
    </lineage>
</organism>
<reference evidence="18" key="1">
    <citation type="submission" date="2025-08" db="UniProtKB">
        <authorList>
            <consortium name="Ensembl"/>
        </authorList>
    </citation>
    <scope>IDENTIFICATION</scope>
</reference>
<evidence type="ECO:0000256" key="11">
    <source>
        <dbReference type="ARBA" id="ARBA00023180"/>
    </source>
</evidence>
<dbReference type="AlphaFoldDB" id="A0A8C7GA64"/>
<evidence type="ECO:0000256" key="14">
    <source>
        <dbReference type="SAM" id="SignalP"/>
    </source>
</evidence>
<keyword evidence="8 13" id="KW-0378">Hydrolase</keyword>
<evidence type="ECO:0000256" key="4">
    <source>
        <dbReference type="ARBA" id="ARBA00022479"/>
    </source>
</evidence>
<keyword evidence="14" id="KW-0732">Signal</keyword>
<dbReference type="PROSITE" id="PS01186">
    <property type="entry name" value="EGF_2"/>
    <property type="match status" value="1"/>
</dbReference>
<evidence type="ECO:0000256" key="8">
    <source>
        <dbReference type="ARBA" id="ARBA00022801"/>
    </source>
</evidence>
<sequence>MFRLSQTCFLLLLLHVVASEVFLNSDDANQVLNRRRRANSPFEEWRQGDMERECIEERCDREEAREIFEDDKLTTEFWNTYYDGDACVSKPCVHNGVCKDGIGMYTCFCLAGFQGYNCEIAIPELCENKNGDCDHFCQVKKDSVQCSCADGYYLDTDDKSCLSNEAFKCGFVVSKNTRSIFIYQPNTTATNTTEKTNMMEDPIRETAWNVTQQREIQFAFEDDVIEMVKEKPVFAEARGNTRIVNGEECPPGECPWQAFLVNHEDRGFCGGTILNKYFILTAAHCMNQTRSFYVVLGEFDTEVKDGREAIHQVEQVFIHRSYISTTYHNDISLVMLKDPIKFTQFILPACLPERDFAEKVLMKQHDGLVSGFGRVGEAKQPSTILLRLTVPYVPRATCLQSSQHKISNRMFCAGYDKEKKDACQGDSGGPHVTHYRDTWFVTGVVSWGEGCAREGKYGIYTQVSKYIDWIRAVMGKFLPKEGGKRKTRGAVFRPPAHASTVFLRSRRANAFFLEEMLQGNLERECYEETCNYEEAREYFEDTPKTDTFWNVYVDGDQCKPNPCLHGGSCKDGIGGFTCSCTELYHGKNCEIDSSQCPTKGPFSCDHFCSPNFGAYQCSCTTGYKIHSDKRSCIPAVKHPCGRLQHTNQINIAHHVCPHNRCPWQVVFVDEAGAELCSGVILGPQAVLTSASCLYMGKKVHSMQTGASNNSVRIPLSTQLYIHNRHERGSLEDDLALVRLNEPLPFGTSVSHLCLPTKDFSENVLMSPGREGVARGPDKFRGQSHGPPVLSYLHAEGCRNQVNVSQPLTNKIFCMGSQMGFCGTKLTRFNETDLKPGLMRNCSLLSGTPVVTVERGTAFLTGLHLSPPTSHGCGQTLLFTKLSRYLQWIQQRLEMTEMRMTPQMTHDPPEPYV</sequence>
<evidence type="ECO:0000256" key="3">
    <source>
        <dbReference type="ARBA" id="ARBA00012181"/>
    </source>
</evidence>
<dbReference type="InterPro" id="IPR001254">
    <property type="entry name" value="Trypsin_dom"/>
</dbReference>
<comment type="caution">
    <text evidence="12">Lacks conserved residue(s) required for the propagation of feature annotation.</text>
</comment>
<dbReference type="CDD" id="cd00190">
    <property type="entry name" value="Tryp_SPc"/>
    <property type="match status" value="1"/>
</dbReference>
<keyword evidence="5" id="KW-0964">Secreted</keyword>
<evidence type="ECO:0000313" key="18">
    <source>
        <dbReference type="Ensembl" id="ENSOKIP00005040153.1"/>
    </source>
</evidence>
<dbReference type="PRINTS" id="PR00001">
    <property type="entry name" value="GLABLOOD"/>
</dbReference>
<dbReference type="Pfam" id="PF00089">
    <property type="entry name" value="Trypsin"/>
    <property type="match status" value="2"/>
</dbReference>
<dbReference type="SMART" id="SM00069">
    <property type="entry name" value="GLA"/>
    <property type="match status" value="2"/>
</dbReference>
<keyword evidence="10 12" id="KW-1015">Disulfide bond</keyword>
<evidence type="ECO:0000256" key="2">
    <source>
        <dbReference type="ARBA" id="ARBA00004613"/>
    </source>
</evidence>
<comment type="subcellular location">
    <subcellularLocation>
        <location evidence="2">Secreted</location>
    </subcellularLocation>
</comment>
<gene>
    <name evidence="18" type="primary">LOC109887402</name>
</gene>
<evidence type="ECO:0000256" key="9">
    <source>
        <dbReference type="ARBA" id="ARBA00022837"/>
    </source>
</evidence>
<dbReference type="Gene3D" id="4.10.740.10">
    <property type="entry name" value="Coagulation Factor IX"/>
    <property type="match status" value="2"/>
</dbReference>
<feature type="domain" description="Peptidase S1" evidence="16">
    <location>
        <begin position="662"/>
        <end position="893"/>
    </location>
</feature>
<feature type="domain" description="Gla" evidence="17">
    <location>
        <begin position="508"/>
        <end position="554"/>
    </location>
</feature>
<evidence type="ECO:0000256" key="12">
    <source>
        <dbReference type="PROSITE-ProRule" id="PRU00076"/>
    </source>
</evidence>
<feature type="disulfide bond" evidence="12">
    <location>
        <begin position="109"/>
        <end position="118"/>
    </location>
</feature>
<keyword evidence="19" id="KW-1185">Reference proteome</keyword>
<dbReference type="GO" id="GO:0004252">
    <property type="term" value="F:serine-type endopeptidase activity"/>
    <property type="evidence" value="ECO:0007669"/>
    <property type="project" value="UniProtKB-EC"/>
</dbReference>
<accession>A0A8C7GA64</accession>
<dbReference type="PANTHER" id="PTHR24278:SF28">
    <property type="entry name" value="COAGULATION FACTOR X"/>
    <property type="match status" value="1"/>
</dbReference>
<dbReference type="PROSITE" id="PS00022">
    <property type="entry name" value="EGF_1"/>
    <property type="match status" value="2"/>
</dbReference>
<feature type="signal peptide" evidence="14">
    <location>
        <begin position="1"/>
        <end position="19"/>
    </location>
</feature>
<dbReference type="Gene3D" id="2.10.25.10">
    <property type="entry name" value="Laminin"/>
    <property type="match status" value="4"/>
</dbReference>
<dbReference type="EC" id="3.4.21.6" evidence="3"/>
<dbReference type="Proteomes" id="UP000694557">
    <property type="component" value="Unassembled WGS sequence"/>
</dbReference>
<evidence type="ECO:0000259" key="16">
    <source>
        <dbReference type="PROSITE" id="PS50240"/>
    </source>
</evidence>
<dbReference type="PANTHER" id="PTHR24278">
    <property type="entry name" value="COAGULATION FACTOR"/>
    <property type="match status" value="1"/>
</dbReference>
<keyword evidence="6 12" id="KW-0245">EGF-like domain</keyword>
<dbReference type="CDD" id="cd00054">
    <property type="entry name" value="EGF_CA"/>
    <property type="match status" value="2"/>
</dbReference>
<dbReference type="Pfam" id="PF00594">
    <property type="entry name" value="Gla"/>
    <property type="match status" value="2"/>
</dbReference>
<evidence type="ECO:0000256" key="6">
    <source>
        <dbReference type="ARBA" id="ARBA00022536"/>
    </source>
</evidence>
<dbReference type="Ensembl" id="ENSOKIT00005042369.1">
    <property type="protein sequence ID" value="ENSOKIP00005040153.1"/>
    <property type="gene ID" value="ENSOKIG00005017006.1"/>
</dbReference>
<dbReference type="InterPro" id="IPR035972">
    <property type="entry name" value="GLA-like_dom_SF"/>
</dbReference>
<protein>
    <recommendedName>
        <fullName evidence="3">coagulation factor Xa</fullName>
        <ecNumber evidence="3">3.4.21.6</ecNumber>
    </recommendedName>
</protein>
<dbReference type="InterPro" id="IPR000294">
    <property type="entry name" value="GLA_domain"/>
</dbReference>
<dbReference type="Gene3D" id="2.40.10.10">
    <property type="entry name" value="Trypsin-like serine proteases"/>
    <property type="match status" value="4"/>
</dbReference>
<evidence type="ECO:0000259" key="15">
    <source>
        <dbReference type="PROSITE" id="PS50026"/>
    </source>
</evidence>
<evidence type="ECO:0000256" key="1">
    <source>
        <dbReference type="ARBA" id="ARBA00001239"/>
    </source>
</evidence>
<dbReference type="Pfam" id="PF14670">
    <property type="entry name" value="FXa_inhibition"/>
    <property type="match status" value="1"/>
</dbReference>
<evidence type="ECO:0000256" key="10">
    <source>
        <dbReference type="ARBA" id="ARBA00023157"/>
    </source>
</evidence>
<keyword evidence="9" id="KW-0106">Calcium</keyword>
<name>A0A8C7GA64_ONCKI</name>
<dbReference type="InterPro" id="IPR033116">
    <property type="entry name" value="TRYPSIN_SER"/>
</dbReference>
<keyword evidence="7 13" id="KW-0645">Protease</keyword>
<dbReference type="PROSITE" id="PS00135">
    <property type="entry name" value="TRYPSIN_SER"/>
    <property type="match status" value="1"/>
</dbReference>
<dbReference type="InterPro" id="IPR000152">
    <property type="entry name" value="EGF-type_Asp/Asn_hydroxyl_site"/>
</dbReference>
<dbReference type="FunFam" id="2.40.10.10:FF:000013">
    <property type="entry name" value="Coagulation factor X"/>
    <property type="match status" value="1"/>
</dbReference>
<evidence type="ECO:0000313" key="19">
    <source>
        <dbReference type="Proteomes" id="UP000694557"/>
    </source>
</evidence>
<dbReference type="SMART" id="SM00020">
    <property type="entry name" value="Tryp_SPc"/>
    <property type="match status" value="2"/>
</dbReference>
<dbReference type="Pfam" id="PF00008">
    <property type="entry name" value="EGF"/>
    <property type="match status" value="2"/>
</dbReference>
<dbReference type="PROSITE" id="PS50026">
    <property type="entry name" value="EGF_3"/>
    <property type="match status" value="2"/>
</dbReference>
<dbReference type="PROSITE" id="PS50240">
    <property type="entry name" value="TRYPSIN_DOM"/>
    <property type="match status" value="2"/>
</dbReference>
<feature type="domain" description="EGF-like" evidence="15">
    <location>
        <begin position="83"/>
        <end position="119"/>
    </location>
</feature>
<dbReference type="GO" id="GO:0005615">
    <property type="term" value="C:extracellular space"/>
    <property type="evidence" value="ECO:0007669"/>
    <property type="project" value="TreeGrafter"/>
</dbReference>
<dbReference type="PROSITE" id="PS00134">
    <property type="entry name" value="TRYPSIN_HIS"/>
    <property type="match status" value="1"/>
</dbReference>
<feature type="chain" id="PRO_5034556314" description="coagulation factor Xa" evidence="14">
    <location>
        <begin position="20"/>
        <end position="912"/>
    </location>
</feature>
<keyword evidence="4" id="KW-0301">Gamma-carboxyglutamic acid</keyword>
<feature type="domain" description="Gla" evidence="17">
    <location>
        <begin position="37"/>
        <end position="83"/>
    </location>
</feature>
<feature type="disulfide bond" evidence="12">
    <location>
        <begin position="580"/>
        <end position="589"/>
    </location>
</feature>
<evidence type="ECO:0000256" key="7">
    <source>
        <dbReference type="ARBA" id="ARBA00022670"/>
    </source>
</evidence>
<dbReference type="InterPro" id="IPR043504">
    <property type="entry name" value="Peptidase_S1_PA_chymotrypsin"/>
</dbReference>
<dbReference type="SUPFAM" id="SSF57630">
    <property type="entry name" value="GLA-domain"/>
    <property type="match status" value="2"/>
</dbReference>
<dbReference type="InterPro" id="IPR001314">
    <property type="entry name" value="Peptidase_S1A"/>
</dbReference>
<dbReference type="GeneTree" id="ENSGT00940000157694"/>
<reference evidence="18" key="2">
    <citation type="submission" date="2025-09" db="UniProtKB">
        <authorList>
            <consortium name="Ensembl"/>
        </authorList>
    </citation>
    <scope>IDENTIFICATION</scope>
</reference>
<feature type="domain" description="Peptidase S1" evidence="16">
    <location>
        <begin position="243"/>
        <end position="475"/>
    </location>
</feature>
<dbReference type="InterPro" id="IPR009003">
    <property type="entry name" value="Peptidase_S1_PA"/>
</dbReference>
<comment type="catalytic activity">
    <reaction evidence="1">
        <text>Selective cleavage of Arg-|-Thr and then Arg-|-Ile bonds in prothrombin to form thrombin.</text>
        <dbReference type="EC" id="3.4.21.6"/>
    </reaction>
</comment>
<dbReference type="SMART" id="SM00179">
    <property type="entry name" value="EGF_CA"/>
    <property type="match status" value="3"/>
</dbReference>
<keyword evidence="13" id="KW-0720">Serine protease</keyword>
<feature type="domain" description="EGF-like" evidence="15">
    <location>
        <begin position="554"/>
        <end position="590"/>
    </location>
</feature>
<dbReference type="SUPFAM" id="SSF50494">
    <property type="entry name" value="Trypsin-like serine proteases"/>
    <property type="match status" value="2"/>
</dbReference>
<keyword evidence="11" id="KW-0325">Glycoprotein</keyword>
<dbReference type="PROSITE" id="PS00010">
    <property type="entry name" value="ASX_HYDROXYL"/>
    <property type="match status" value="2"/>
</dbReference>
<dbReference type="InterPro" id="IPR001881">
    <property type="entry name" value="EGF-like_Ca-bd_dom"/>
</dbReference>
<evidence type="ECO:0000259" key="17">
    <source>
        <dbReference type="PROSITE" id="PS50998"/>
    </source>
</evidence>
<dbReference type="PROSITE" id="PS50998">
    <property type="entry name" value="GLA_2"/>
    <property type="match status" value="2"/>
</dbReference>
<dbReference type="PRINTS" id="PR00722">
    <property type="entry name" value="CHYMOTRYPSIN"/>
</dbReference>
<dbReference type="FunFam" id="4.10.740.10:FF:000001">
    <property type="entry name" value="vitamin K-dependent protein S"/>
    <property type="match status" value="2"/>
</dbReference>
<dbReference type="FunFam" id="2.10.25.10:FF:000162">
    <property type="entry name" value="Coagulation factor X (Predicted)"/>
    <property type="match status" value="2"/>
</dbReference>
<dbReference type="GO" id="GO:0006508">
    <property type="term" value="P:proteolysis"/>
    <property type="evidence" value="ECO:0007669"/>
    <property type="project" value="UniProtKB-KW"/>
</dbReference>
<dbReference type="GO" id="GO:0005509">
    <property type="term" value="F:calcium ion binding"/>
    <property type="evidence" value="ECO:0007669"/>
    <property type="project" value="InterPro"/>
</dbReference>
<dbReference type="PROSITE" id="PS00011">
    <property type="entry name" value="GLA_1"/>
    <property type="match status" value="2"/>
</dbReference>
<evidence type="ECO:0000256" key="13">
    <source>
        <dbReference type="RuleBase" id="RU363034"/>
    </source>
</evidence>
<dbReference type="PROSITE" id="PS01187">
    <property type="entry name" value="EGF_CA"/>
    <property type="match status" value="1"/>
</dbReference>
<dbReference type="SUPFAM" id="SSF57196">
    <property type="entry name" value="EGF/Laminin"/>
    <property type="match status" value="2"/>
</dbReference>